<dbReference type="PANTHER" id="PTHR46791">
    <property type="entry name" value="EXPRESSED PROTEIN"/>
    <property type="match status" value="1"/>
</dbReference>
<dbReference type="EMBL" id="OU963871">
    <property type="protein sequence ID" value="CAH0383224.1"/>
    <property type="molecule type" value="Genomic_DNA"/>
</dbReference>
<keyword evidence="2" id="KW-1185">Reference proteome</keyword>
<protein>
    <submittedName>
        <fullName evidence="1">Uncharacterized protein</fullName>
    </submittedName>
</protein>
<reference evidence="1" key="1">
    <citation type="submission" date="2021-12" db="EMBL/GenBank/DDBJ databases">
        <authorList>
            <person name="King R."/>
        </authorList>
    </citation>
    <scope>NUCLEOTIDE SEQUENCE</scope>
</reference>
<dbReference type="AlphaFoldDB" id="A0A9P0A4V0"/>
<evidence type="ECO:0000313" key="1">
    <source>
        <dbReference type="EMBL" id="CAH0383224.1"/>
    </source>
</evidence>
<gene>
    <name evidence="1" type="ORF">BEMITA_LOCUS2687</name>
</gene>
<name>A0A9P0A4V0_BEMTA</name>
<evidence type="ECO:0000313" key="2">
    <source>
        <dbReference type="Proteomes" id="UP001152759"/>
    </source>
</evidence>
<sequence>MTMYNIRVRLNLKDPLLEVNDEKLELLRRDLVRRNPTSGAVTLRGSFLSEGYLVSLERIKEKLRILDPLGVTMRRRERIRRRSYYVKQVRDLVHIDGNHKLHGKKNC</sequence>
<organism evidence="1 2">
    <name type="scientific">Bemisia tabaci</name>
    <name type="common">Sweetpotato whitefly</name>
    <name type="synonym">Aleurodes tabaci</name>
    <dbReference type="NCBI Taxonomy" id="7038"/>
    <lineage>
        <taxon>Eukaryota</taxon>
        <taxon>Metazoa</taxon>
        <taxon>Ecdysozoa</taxon>
        <taxon>Arthropoda</taxon>
        <taxon>Hexapoda</taxon>
        <taxon>Insecta</taxon>
        <taxon>Pterygota</taxon>
        <taxon>Neoptera</taxon>
        <taxon>Paraneoptera</taxon>
        <taxon>Hemiptera</taxon>
        <taxon>Sternorrhyncha</taxon>
        <taxon>Aleyrodoidea</taxon>
        <taxon>Aleyrodidae</taxon>
        <taxon>Aleyrodinae</taxon>
        <taxon>Bemisia</taxon>
    </lineage>
</organism>
<proteinExistence type="predicted"/>
<dbReference type="Proteomes" id="UP001152759">
    <property type="component" value="Chromosome 10"/>
</dbReference>
<dbReference type="PANTHER" id="PTHR46791:SF5">
    <property type="entry name" value="CLR5 DOMAIN-CONTAINING PROTEIN-RELATED"/>
    <property type="match status" value="1"/>
</dbReference>
<accession>A0A9P0A4V0</accession>